<evidence type="ECO:0000313" key="4">
    <source>
        <dbReference type="Proteomes" id="UP000694867"/>
    </source>
</evidence>
<dbReference type="GO" id="GO:0005634">
    <property type="term" value="C:nucleus"/>
    <property type="evidence" value="ECO:0007669"/>
    <property type="project" value="UniProtKB-SubCell"/>
</dbReference>
<dbReference type="AlphaFoldDB" id="A0AAJ6VY87"/>
<dbReference type="GeneID" id="100902594"/>
<evidence type="ECO:0000256" key="1">
    <source>
        <dbReference type="ARBA" id="ARBA00004123"/>
    </source>
</evidence>
<dbReference type="InterPro" id="IPR050863">
    <property type="entry name" value="CenT-Element_Derived"/>
</dbReference>
<reference evidence="5" key="1">
    <citation type="submission" date="2025-08" db="UniProtKB">
        <authorList>
            <consortium name="RefSeq"/>
        </authorList>
    </citation>
    <scope>IDENTIFICATION</scope>
</reference>
<dbReference type="Pfam" id="PF03184">
    <property type="entry name" value="DDE_1"/>
    <property type="match status" value="1"/>
</dbReference>
<dbReference type="KEGG" id="goe:100902594"/>
<dbReference type="Proteomes" id="UP000694867">
    <property type="component" value="Unplaced"/>
</dbReference>
<proteinExistence type="predicted"/>
<protein>
    <submittedName>
        <fullName evidence="5">Tigger transposable element-derived protein 6-like</fullName>
    </submittedName>
</protein>
<keyword evidence="2" id="KW-0238">DNA-binding</keyword>
<dbReference type="InterPro" id="IPR009057">
    <property type="entry name" value="Homeodomain-like_sf"/>
</dbReference>
<dbReference type="InterPro" id="IPR004875">
    <property type="entry name" value="DDE_SF_endonuclease_dom"/>
</dbReference>
<evidence type="ECO:0000256" key="2">
    <source>
        <dbReference type="ARBA" id="ARBA00023125"/>
    </source>
</evidence>
<dbReference type="PANTHER" id="PTHR19303:SF73">
    <property type="entry name" value="PROTEIN PDC2"/>
    <property type="match status" value="1"/>
</dbReference>
<sequence>MAKARKTSLSLKEKTQLLDDLECGVGIREVMTKWRVSQGTVYNIKRNAEKIRMQCAQKKSHKSKRFRTPKFQGIERDLFKAFEDARLEHPDLPISGLWLKEKAKAISAENGNSDFKASNSWLDGFKARFKLSTQRICGEASKVDQEEIERWMNENERTLNEYSIKNIFNADETGFFYRMLPNRSIHFKGNACHGGEQSKERFTALLCANFEGTEKMIPLVIGKSANPRCFPKKTRNEKFHRASKLGCEYRSQKRAWMDSQIFGEWLLKIEENFRRENRKVLLLLDNFKCHDLDLELNFVKVIFLPPRTTSHTQPMDQGIIHNVKQIYKKKLVEHYWTQIQNGVNKHVNLLQGIRFLSESWDEVKETTIFNCFRKCLPNVHVSISQEDEPIVEDLDDIDPIIRRECFPNGLDFHGFVEADRNLTTIEDGTFGFELDSDSNDLDDDSEVIFREEEEGPPGEADIVTDKEALQAVSILITHVTQRNDQMIDISVTLQKYRRQLISDFLRSKRQADIRSYFPMSAQ</sequence>
<dbReference type="PANTHER" id="PTHR19303">
    <property type="entry name" value="TRANSPOSON"/>
    <property type="match status" value="1"/>
</dbReference>
<dbReference type="Gene3D" id="1.10.10.60">
    <property type="entry name" value="Homeodomain-like"/>
    <property type="match status" value="1"/>
</dbReference>
<feature type="domain" description="HTH CENPB-type" evidence="3">
    <location>
        <begin position="62"/>
        <end position="135"/>
    </location>
</feature>
<gene>
    <name evidence="5" type="primary">LOC100902594</name>
</gene>
<dbReference type="GO" id="GO:0003677">
    <property type="term" value="F:DNA binding"/>
    <property type="evidence" value="ECO:0007669"/>
    <property type="project" value="UniProtKB-KW"/>
</dbReference>
<dbReference type="SMART" id="SM00674">
    <property type="entry name" value="CENPB"/>
    <property type="match status" value="1"/>
</dbReference>
<organism evidence="4 5">
    <name type="scientific">Galendromus occidentalis</name>
    <name type="common">western predatory mite</name>
    <dbReference type="NCBI Taxonomy" id="34638"/>
    <lineage>
        <taxon>Eukaryota</taxon>
        <taxon>Metazoa</taxon>
        <taxon>Ecdysozoa</taxon>
        <taxon>Arthropoda</taxon>
        <taxon>Chelicerata</taxon>
        <taxon>Arachnida</taxon>
        <taxon>Acari</taxon>
        <taxon>Parasitiformes</taxon>
        <taxon>Mesostigmata</taxon>
        <taxon>Gamasina</taxon>
        <taxon>Phytoseioidea</taxon>
        <taxon>Phytoseiidae</taxon>
        <taxon>Typhlodrominae</taxon>
        <taxon>Galendromus</taxon>
    </lineage>
</organism>
<accession>A0AAJ6VY87</accession>
<comment type="subcellular location">
    <subcellularLocation>
        <location evidence="1">Nucleus</location>
    </subcellularLocation>
</comment>
<evidence type="ECO:0000313" key="5">
    <source>
        <dbReference type="RefSeq" id="XP_003743563.1"/>
    </source>
</evidence>
<dbReference type="RefSeq" id="XP_003743563.1">
    <property type="nucleotide sequence ID" value="XM_003743515.1"/>
</dbReference>
<keyword evidence="4" id="KW-1185">Reference proteome</keyword>
<dbReference type="SUPFAM" id="SSF46689">
    <property type="entry name" value="Homeodomain-like"/>
    <property type="match status" value="1"/>
</dbReference>
<dbReference type="Pfam" id="PF03221">
    <property type="entry name" value="HTH_Tnp_Tc5"/>
    <property type="match status" value="1"/>
</dbReference>
<evidence type="ECO:0000259" key="3">
    <source>
        <dbReference type="PROSITE" id="PS51253"/>
    </source>
</evidence>
<name>A0AAJ6VY87_9ACAR</name>
<dbReference type="PROSITE" id="PS51253">
    <property type="entry name" value="HTH_CENPB"/>
    <property type="match status" value="1"/>
</dbReference>
<dbReference type="InterPro" id="IPR006600">
    <property type="entry name" value="HTH_CenpB_DNA-bd_dom"/>
</dbReference>